<accession>A0ABQ8S989</accession>
<protein>
    <submittedName>
        <fullName evidence="1">Uncharacterized protein</fullName>
    </submittedName>
</protein>
<organism evidence="1 2">
    <name type="scientific">Periplaneta americana</name>
    <name type="common">American cockroach</name>
    <name type="synonym">Blatta americana</name>
    <dbReference type="NCBI Taxonomy" id="6978"/>
    <lineage>
        <taxon>Eukaryota</taxon>
        <taxon>Metazoa</taxon>
        <taxon>Ecdysozoa</taxon>
        <taxon>Arthropoda</taxon>
        <taxon>Hexapoda</taxon>
        <taxon>Insecta</taxon>
        <taxon>Pterygota</taxon>
        <taxon>Neoptera</taxon>
        <taxon>Polyneoptera</taxon>
        <taxon>Dictyoptera</taxon>
        <taxon>Blattodea</taxon>
        <taxon>Blattoidea</taxon>
        <taxon>Blattidae</taxon>
        <taxon>Blattinae</taxon>
        <taxon>Periplaneta</taxon>
    </lineage>
</organism>
<name>A0ABQ8S989_PERAM</name>
<evidence type="ECO:0000313" key="2">
    <source>
        <dbReference type="Proteomes" id="UP001148838"/>
    </source>
</evidence>
<evidence type="ECO:0000313" key="1">
    <source>
        <dbReference type="EMBL" id="KAJ4430633.1"/>
    </source>
</evidence>
<gene>
    <name evidence="1" type="ORF">ANN_19222</name>
</gene>
<sequence>MICVAKNLAAERGILSTPESRSGKTLDTFIVKKVLDLYTNDDVSRIMAGKKNFISVKEDSDKVQKQKR</sequence>
<reference evidence="1 2" key="1">
    <citation type="journal article" date="2022" name="Allergy">
        <title>Genome assembly and annotation of Periplaneta americana reveal a comprehensive cockroach allergen profile.</title>
        <authorList>
            <person name="Wang L."/>
            <person name="Xiong Q."/>
            <person name="Saelim N."/>
            <person name="Wang L."/>
            <person name="Nong W."/>
            <person name="Wan A.T."/>
            <person name="Shi M."/>
            <person name="Liu X."/>
            <person name="Cao Q."/>
            <person name="Hui J.H.L."/>
            <person name="Sookrung N."/>
            <person name="Leung T.F."/>
            <person name="Tungtrongchitr A."/>
            <person name="Tsui S.K.W."/>
        </authorList>
    </citation>
    <scope>NUCLEOTIDE SEQUENCE [LARGE SCALE GENOMIC DNA]</scope>
    <source>
        <strain evidence="1">PWHHKU_190912</strain>
    </source>
</reference>
<keyword evidence="2" id="KW-1185">Reference proteome</keyword>
<dbReference type="Proteomes" id="UP001148838">
    <property type="component" value="Unassembled WGS sequence"/>
</dbReference>
<proteinExistence type="predicted"/>
<comment type="caution">
    <text evidence="1">The sequence shown here is derived from an EMBL/GenBank/DDBJ whole genome shotgun (WGS) entry which is preliminary data.</text>
</comment>
<dbReference type="EMBL" id="JAJSOF020000031">
    <property type="protein sequence ID" value="KAJ4430633.1"/>
    <property type="molecule type" value="Genomic_DNA"/>
</dbReference>